<dbReference type="Proteomes" id="UP000234433">
    <property type="component" value="Unassembled WGS sequence"/>
</dbReference>
<dbReference type="RefSeq" id="WP_208618058.1">
    <property type="nucleotide sequence ID" value="NZ_FXZD01000005.1"/>
</dbReference>
<sequence>MAKPLARIAGDLLDEHGTTYAQQASIDLADRPAPLFQLLVLANLLAARIGADIAVAAARELWDAGLTTPAHMRASTHCQRVAAPATAATTRALPPAWAACPSSCSRTTAVTCAGCAQRGTRSPRP</sequence>
<evidence type="ECO:0000313" key="1">
    <source>
        <dbReference type="EMBL" id="SMX88559.1"/>
    </source>
</evidence>
<dbReference type="AlphaFoldDB" id="A0A2H1JM73"/>
<name>A0A2H1JM73_9MICO</name>
<proteinExistence type="predicted"/>
<gene>
    <name evidence="1" type="ORF">BANT918_01669</name>
</gene>
<evidence type="ECO:0000313" key="2">
    <source>
        <dbReference type="Proteomes" id="UP000234433"/>
    </source>
</evidence>
<accession>A0A2H1JM73</accession>
<reference evidence="1 2" key="1">
    <citation type="submission" date="2017-03" db="EMBL/GenBank/DDBJ databases">
        <authorList>
            <person name="Afonso C.L."/>
            <person name="Miller P.J."/>
            <person name="Scott M.A."/>
            <person name="Spackman E."/>
            <person name="Goraichik I."/>
            <person name="Dimitrov K.M."/>
            <person name="Suarez D.L."/>
            <person name="Swayne D.E."/>
        </authorList>
    </citation>
    <scope>NUCLEOTIDE SEQUENCE [LARGE SCALE GENOMIC DNA]</scope>
    <source>
        <strain evidence="1 2">CNRZ 918</strain>
    </source>
</reference>
<protein>
    <submittedName>
        <fullName evidence="1">Uncharacterized protein</fullName>
    </submittedName>
</protein>
<organism evidence="1 2">
    <name type="scientific">Brevibacterium antiquum CNRZ 918</name>
    <dbReference type="NCBI Taxonomy" id="1255637"/>
    <lineage>
        <taxon>Bacteria</taxon>
        <taxon>Bacillati</taxon>
        <taxon>Actinomycetota</taxon>
        <taxon>Actinomycetes</taxon>
        <taxon>Micrococcales</taxon>
        <taxon>Brevibacteriaceae</taxon>
        <taxon>Brevibacterium</taxon>
    </lineage>
</organism>
<dbReference type="EMBL" id="FXZD01000005">
    <property type="protein sequence ID" value="SMX88559.1"/>
    <property type="molecule type" value="Genomic_DNA"/>
</dbReference>